<comment type="caution">
    <text evidence="2">The sequence shown here is derived from an EMBL/GenBank/DDBJ whole genome shotgun (WGS) entry which is preliminary data.</text>
</comment>
<dbReference type="EMBL" id="MVGJ01000030">
    <property type="protein sequence ID" value="OOL82927.1"/>
    <property type="molecule type" value="Genomic_DNA"/>
</dbReference>
<gene>
    <name evidence="2" type="ORF">B1P95_06555</name>
    <name evidence="1" type="ORF">GBM73_05450</name>
</gene>
<proteinExistence type="predicted"/>
<evidence type="ECO:0000313" key="2">
    <source>
        <dbReference type="EMBL" id="OOL82927.1"/>
    </source>
</evidence>
<accession>A0A1M2WM99</accession>
<protein>
    <submittedName>
        <fullName evidence="2">Uncharacterized protein</fullName>
    </submittedName>
</protein>
<name>A0A1M2WM99_ENTFC</name>
<reference evidence="2 3" key="1">
    <citation type="submission" date="2017-02" db="EMBL/GenBank/DDBJ databases">
        <title>Clonality and virulence of isolates of VRE in Hematopoietic Stem Cell Transplanted (HSCT) patients.</title>
        <authorList>
            <person name="Marchi A.P."/>
            <person name="Martins R.C."/>
            <person name="Marie S.K."/>
            <person name="Levin A.S."/>
            <person name="Costa S.F."/>
        </authorList>
    </citation>
    <scope>NUCLEOTIDE SEQUENCE [LARGE SCALE GENOMIC DNA]</scope>
    <source>
        <strain evidence="2 3">LIM1759</strain>
    </source>
</reference>
<sequence length="61" mass="7078">MEITLCQLLIKRIKEPQIPINKTVGISWLFHIFLTLIEYHAANNVYIATMTEHLVNSVILE</sequence>
<dbReference type="Proteomes" id="UP000469871">
    <property type="component" value="Unassembled WGS sequence"/>
</dbReference>
<evidence type="ECO:0000313" key="1">
    <source>
        <dbReference type="EMBL" id="KAB7576788.1"/>
    </source>
</evidence>
<dbReference type="AlphaFoldDB" id="A0A1M2WM99"/>
<dbReference type="EMBL" id="WEFP01000001">
    <property type="protein sequence ID" value="KAB7576788.1"/>
    <property type="molecule type" value="Genomic_DNA"/>
</dbReference>
<evidence type="ECO:0000313" key="4">
    <source>
        <dbReference type="Proteomes" id="UP000469871"/>
    </source>
</evidence>
<evidence type="ECO:0000313" key="3">
    <source>
        <dbReference type="Proteomes" id="UP000191171"/>
    </source>
</evidence>
<organism evidence="2 3">
    <name type="scientific">Enterococcus faecium</name>
    <name type="common">Streptococcus faecium</name>
    <dbReference type="NCBI Taxonomy" id="1352"/>
    <lineage>
        <taxon>Bacteria</taxon>
        <taxon>Bacillati</taxon>
        <taxon>Bacillota</taxon>
        <taxon>Bacilli</taxon>
        <taxon>Lactobacillales</taxon>
        <taxon>Enterococcaceae</taxon>
        <taxon>Enterococcus</taxon>
    </lineage>
</organism>
<dbReference type="Proteomes" id="UP000191171">
    <property type="component" value="Unassembled WGS sequence"/>
</dbReference>
<reference evidence="1 4" key="2">
    <citation type="submission" date="2019-10" db="EMBL/GenBank/DDBJ databases">
        <title>Evolutionary dynamics of vancomycin-resistant Enterococcus faecium during gastrointestinal tract colonization and bloodstream infection in immunocompromised pediatric patients.</title>
        <authorList>
            <person name="Chilambi G.S."/>
            <person name="Nordstrom H.R."/>
            <person name="Evans D.R."/>
            <person name="Ferrolino J."/>
            <person name="Hayden R.T."/>
            <person name="Maron G.M."/>
            <person name="Vo A.N."/>
            <person name="Gilmore M.S."/>
            <person name="Wolf J."/>
            <person name="Rosch J.W."/>
            <person name="Van Tyne D."/>
        </authorList>
    </citation>
    <scope>NUCLEOTIDE SEQUENCE [LARGE SCALE GENOMIC DNA]</scope>
    <source>
        <strain evidence="1 4">VRECG27</strain>
    </source>
</reference>